<evidence type="ECO:0000313" key="7">
    <source>
        <dbReference type="Proteomes" id="UP000320235"/>
    </source>
</evidence>
<comment type="similarity">
    <text evidence="1">Belongs to the glycosyl hydrolase 3 family.</text>
</comment>
<dbReference type="AlphaFoldDB" id="A0A543F2Z5"/>
<evidence type="ECO:0000256" key="4">
    <source>
        <dbReference type="SAM" id="SignalP"/>
    </source>
</evidence>
<dbReference type="PANTHER" id="PTHR30480">
    <property type="entry name" value="BETA-HEXOSAMINIDASE-RELATED"/>
    <property type="match status" value="1"/>
</dbReference>
<evidence type="ECO:0000256" key="1">
    <source>
        <dbReference type="ARBA" id="ARBA00005336"/>
    </source>
</evidence>
<feature type="domain" description="Glycoside hydrolase family 3 N-terminal" evidence="5">
    <location>
        <begin position="79"/>
        <end position="379"/>
    </location>
</feature>
<organism evidence="6 7">
    <name type="scientific">Microbacterium kyungheense</name>
    <dbReference type="NCBI Taxonomy" id="1263636"/>
    <lineage>
        <taxon>Bacteria</taxon>
        <taxon>Bacillati</taxon>
        <taxon>Actinomycetota</taxon>
        <taxon>Actinomycetes</taxon>
        <taxon>Micrococcales</taxon>
        <taxon>Microbacteriaceae</taxon>
        <taxon>Microbacterium</taxon>
    </lineage>
</organism>
<protein>
    <submittedName>
        <fullName evidence="6">Beta-N-acetylhexosaminidase</fullName>
    </submittedName>
</protein>
<gene>
    <name evidence="6" type="ORF">FB391_2230</name>
</gene>
<dbReference type="SUPFAM" id="SSF51445">
    <property type="entry name" value="(Trans)glycosidases"/>
    <property type="match status" value="1"/>
</dbReference>
<accession>A0A543F2Z5</accession>
<keyword evidence="4" id="KW-0732">Signal</keyword>
<dbReference type="EMBL" id="VFPE01000002">
    <property type="protein sequence ID" value="TQM28175.1"/>
    <property type="molecule type" value="Genomic_DNA"/>
</dbReference>
<dbReference type="PANTHER" id="PTHR30480:SF16">
    <property type="entry name" value="GLYCOSIDE HYDROLASE FAMILY 3 DOMAIN PROTEIN"/>
    <property type="match status" value="1"/>
</dbReference>
<dbReference type="InterPro" id="IPR036962">
    <property type="entry name" value="Glyco_hydro_3_N_sf"/>
</dbReference>
<keyword evidence="7" id="KW-1185">Reference proteome</keyword>
<dbReference type="InterPro" id="IPR050226">
    <property type="entry name" value="NagZ_Beta-hexosaminidase"/>
</dbReference>
<keyword evidence="2" id="KW-0378">Hydrolase</keyword>
<evidence type="ECO:0000256" key="2">
    <source>
        <dbReference type="ARBA" id="ARBA00022801"/>
    </source>
</evidence>
<dbReference type="RefSeq" id="WP_185843034.1">
    <property type="nucleotide sequence ID" value="NZ_BAABLH010000005.1"/>
</dbReference>
<sequence>MRSVRRTGAASVALAAVVAVLLSGGGTPATAAATHGADASVVVEPAGADAVADAARARVALMSVRERAASVVMGHIPTTDAAALRSYMASTGIGGFLLMGANIPADEPTLRGLTAALTIDPALPPLIAVDQEGGDVSRLPWDAFPSALTLKAAPAAAVQDAFAGRSALVRRAGIGVNFGIVADETADPASFIYRRVLGTTPDAAASSVAAAVQGEAGVAASTLKHFPGHGATAADSHATIPATPLPYDHWRATDAVPFAAGVDAGAPLLMFGHLAYTAVDPAPASLSAEWHRIAREELGFEGIAVTDDLGMLQASGDPRYADPAANAVAALAAGSDLVLTVVSSTPDTAPSIVDAMVAAVDSGALPAARLEEAAERVAALRLRIAAEGRGLVPCGDCAPAG</sequence>
<feature type="chain" id="PRO_5022154055" evidence="4">
    <location>
        <begin position="32"/>
        <end position="401"/>
    </location>
</feature>
<keyword evidence="3" id="KW-0326">Glycosidase</keyword>
<dbReference type="InterPro" id="IPR017853">
    <property type="entry name" value="GH"/>
</dbReference>
<name>A0A543F2Z5_9MICO</name>
<evidence type="ECO:0000259" key="5">
    <source>
        <dbReference type="Pfam" id="PF00933"/>
    </source>
</evidence>
<dbReference type="GO" id="GO:0004553">
    <property type="term" value="F:hydrolase activity, hydrolyzing O-glycosyl compounds"/>
    <property type="evidence" value="ECO:0007669"/>
    <property type="project" value="InterPro"/>
</dbReference>
<dbReference type="InterPro" id="IPR001764">
    <property type="entry name" value="Glyco_hydro_3_N"/>
</dbReference>
<proteinExistence type="inferred from homology"/>
<feature type="signal peptide" evidence="4">
    <location>
        <begin position="1"/>
        <end position="31"/>
    </location>
</feature>
<evidence type="ECO:0000256" key="3">
    <source>
        <dbReference type="ARBA" id="ARBA00023295"/>
    </source>
</evidence>
<comment type="caution">
    <text evidence="6">The sequence shown here is derived from an EMBL/GenBank/DDBJ whole genome shotgun (WGS) entry which is preliminary data.</text>
</comment>
<dbReference type="GO" id="GO:0009254">
    <property type="term" value="P:peptidoglycan turnover"/>
    <property type="evidence" value="ECO:0007669"/>
    <property type="project" value="TreeGrafter"/>
</dbReference>
<evidence type="ECO:0000313" key="6">
    <source>
        <dbReference type="EMBL" id="TQM28175.1"/>
    </source>
</evidence>
<dbReference type="GO" id="GO:0005975">
    <property type="term" value="P:carbohydrate metabolic process"/>
    <property type="evidence" value="ECO:0007669"/>
    <property type="project" value="InterPro"/>
</dbReference>
<dbReference type="Gene3D" id="3.20.20.300">
    <property type="entry name" value="Glycoside hydrolase, family 3, N-terminal domain"/>
    <property type="match status" value="1"/>
</dbReference>
<dbReference type="Pfam" id="PF00933">
    <property type="entry name" value="Glyco_hydro_3"/>
    <property type="match status" value="1"/>
</dbReference>
<reference evidence="6 7" key="1">
    <citation type="submission" date="2019-06" db="EMBL/GenBank/DDBJ databases">
        <title>Sequencing the genomes of 1000 actinobacteria strains.</title>
        <authorList>
            <person name="Klenk H.-P."/>
        </authorList>
    </citation>
    <scope>NUCLEOTIDE SEQUENCE [LARGE SCALE GENOMIC DNA]</scope>
    <source>
        <strain evidence="6 7">DSM 105492</strain>
    </source>
</reference>
<dbReference type="Proteomes" id="UP000320235">
    <property type="component" value="Unassembled WGS sequence"/>
</dbReference>